<proteinExistence type="predicted"/>
<name>A0ABW7GQ29_9BURK</name>
<evidence type="ECO:0000313" key="2">
    <source>
        <dbReference type="Proteomes" id="UP001606302"/>
    </source>
</evidence>
<evidence type="ECO:0008006" key="3">
    <source>
        <dbReference type="Google" id="ProtNLM"/>
    </source>
</evidence>
<dbReference type="EMBL" id="JBIGHX010000008">
    <property type="protein sequence ID" value="MFG6464077.1"/>
    <property type="molecule type" value="Genomic_DNA"/>
</dbReference>
<dbReference type="InterPro" id="IPR038765">
    <property type="entry name" value="Papain-like_cys_pep_sf"/>
</dbReference>
<dbReference type="RefSeq" id="WP_394513346.1">
    <property type="nucleotide sequence ID" value="NZ_JBIGHX010000008.1"/>
</dbReference>
<keyword evidence="2" id="KW-1185">Reference proteome</keyword>
<evidence type="ECO:0000313" key="1">
    <source>
        <dbReference type="EMBL" id="MFG6464077.1"/>
    </source>
</evidence>
<sequence>MPLDDFKKYEFKQSEVLFIKEREVAGTSAAKGICQELCWKWMKRMHTKLGKYGTPKDRMNALWKESTVDKAIDHHNNPALMKSGAQSGYGIQKGNYARAWGYDMGLVNRWHQKRGGLFISFRYVNDDNVLHAIAFYSPANTLATTLFFFDSNQGEYEISLGMFHKFLPDYLKEKYGSSMSDIVEVFVYGEPDQLV</sequence>
<organism evidence="1 2">
    <name type="scientific">Pelomonas lactea</name>
    <dbReference type="NCBI Taxonomy" id="3299030"/>
    <lineage>
        <taxon>Bacteria</taxon>
        <taxon>Pseudomonadati</taxon>
        <taxon>Pseudomonadota</taxon>
        <taxon>Betaproteobacteria</taxon>
        <taxon>Burkholderiales</taxon>
        <taxon>Sphaerotilaceae</taxon>
        <taxon>Roseateles</taxon>
    </lineage>
</organism>
<dbReference type="Proteomes" id="UP001606302">
    <property type="component" value="Unassembled WGS sequence"/>
</dbReference>
<gene>
    <name evidence="1" type="ORF">ACG04Q_21070</name>
</gene>
<accession>A0ABW7GQ29</accession>
<dbReference type="Gene3D" id="3.90.70.20">
    <property type="match status" value="1"/>
</dbReference>
<dbReference type="SUPFAM" id="SSF54001">
    <property type="entry name" value="Cysteine proteinases"/>
    <property type="match status" value="1"/>
</dbReference>
<protein>
    <recommendedName>
        <fullName evidence="3">Peptidase C58 YopT-type domain-containing protein</fullName>
    </recommendedName>
</protein>
<reference evidence="1 2" key="1">
    <citation type="submission" date="2024-08" db="EMBL/GenBank/DDBJ databases">
        <authorList>
            <person name="Lu H."/>
        </authorList>
    </citation>
    <scope>NUCLEOTIDE SEQUENCE [LARGE SCALE GENOMIC DNA]</scope>
    <source>
        <strain evidence="1 2">DXS20W</strain>
    </source>
</reference>
<comment type="caution">
    <text evidence="1">The sequence shown here is derived from an EMBL/GenBank/DDBJ whole genome shotgun (WGS) entry which is preliminary data.</text>
</comment>